<proteinExistence type="predicted"/>
<dbReference type="InterPro" id="IPR053249">
    <property type="entry name" value="LFS"/>
</dbReference>
<evidence type="ECO:0000313" key="1">
    <source>
        <dbReference type="EMBL" id="GAA0148403.1"/>
    </source>
</evidence>
<dbReference type="PANTHER" id="PTHR33789:SF11">
    <property type="entry name" value="OS05G0202300 PROTEIN"/>
    <property type="match status" value="1"/>
</dbReference>
<comment type="caution">
    <text evidence="1">The sequence shown here is derived from an EMBL/GenBank/DDBJ whole genome shotgun (WGS) entry which is preliminary data.</text>
</comment>
<accession>A0AAV3PAY0</accession>
<dbReference type="EMBL" id="BAABME010001233">
    <property type="protein sequence ID" value="GAA0148403.1"/>
    <property type="molecule type" value="Genomic_DNA"/>
</dbReference>
<dbReference type="Gene3D" id="3.30.530.20">
    <property type="match status" value="1"/>
</dbReference>
<name>A0AAV3PAY0_LITER</name>
<dbReference type="PANTHER" id="PTHR33789">
    <property type="entry name" value="LACHRYMATORY-FACTOR SYNTHASE"/>
    <property type="match status" value="1"/>
</dbReference>
<sequence length="103" mass="11488">MQAKRASKSPSPSNANATIVLWTREELLAIDVTKKYVTFEIHENNRGLDKFIGTNQLLPNGNNGCILKRLIVAAPIDGVTYKEFVNSLNVNLEDIMALIENLF</sequence>
<protein>
    <submittedName>
        <fullName evidence="1">Uncharacterized protein</fullName>
    </submittedName>
</protein>
<reference evidence="1 2" key="1">
    <citation type="submission" date="2024-01" db="EMBL/GenBank/DDBJ databases">
        <title>The complete chloroplast genome sequence of Lithospermum erythrorhizon: insights into the phylogenetic relationship among Boraginaceae species and the maternal lineages of purple gromwells.</title>
        <authorList>
            <person name="Okada T."/>
            <person name="Watanabe K."/>
        </authorList>
    </citation>
    <scope>NUCLEOTIDE SEQUENCE [LARGE SCALE GENOMIC DNA]</scope>
</reference>
<evidence type="ECO:0000313" key="2">
    <source>
        <dbReference type="Proteomes" id="UP001454036"/>
    </source>
</evidence>
<keyword evidence="2" id="KW-1185">Reference proteome</keyword>
<dbReference type="InterPro" id="IPR023393">
    <property type="entry name" value="START-like_dom_sf"/>
</dbReference>
<organism evidence="1 2">
    <name type="scientific">Lithospermum erythrorhizon</name>
    <name type="common">Purple gromwell</name>
    <name type="synonym">Lithospermum officinale var. erythrorhizon</name>
    <dbReference type="NCBI Taxonomy" id="34254"/>
    <lineage>
        <taxon>Eukaryota</taxon>
        <taxon>Viridiplantae</taxon>
        <taxon>Streptophyta</taxon>
        <taxon>Embryophyta</taxon>
        <taxon>Tracheophyta</taxon>
        <taxon>Spermatophyta</taxon>
        <taxon>Magnoliopsida</taxon>
        <taxon>eudicotyledons</taxon>
        <taxon>Gunneridae</taxon>
        <taxon>Pentapetalae</taxon>
        <taxon>asterids</taxon>
        <taxon>lamiids</taxon>
        <taxon>Boraginales</taxon>
        <taxon>Boraginaceae</taxon>
        <taxon>Boraginoideae</taxon>
        <taxon>Lithospermeae</taxon>
        <taxon>Lithospermum</taxon>
    </lineage>
</organism>
<dbReference type="SUPFAM" id="SSF55961">
    <property type="entry name" value="Bet v1-like"/>
    <property type="match status" value="1"/>
</dbReference>
<dbReference type="Proteomes" id="UP001454036">
    <property type="component" value="Unassembled WGS sequence"/>
</dbReference>
<gene>
    <name evidence="1" type="ORF">LIER_07856</name>
</gene>
<dbReference type="AlphaFoldDB" id="A0AAV3PAY0"/>